<name>A0A8X6T6Y9_TRICX</name>
<feature type="chain" id="PRO_5036504269" description="Secreted protein" evidence="1">
    <location>
        <begin position="26"/>
        <end position="83"/>
    </location>
</feature>
<accession>A0A8X6T6Y9</accession>
<feature type="signal peptide" evidence="1">
    <location>
        <begin position="1"/>
        <end position="25"/>
    </location>
</feature>
<evidence type="ECO:0000256" key="1">
    <source>
        <dbReference type="SAM" id="SignalP"/>
    </source>
</evidence>
<keyword evidence="3" id="KW-1185">Reference proteome</keyword>
<evidence type="ECO:0008006" key="4">
    <source>
        <dbReference type="Google" id="ProtNLM"/>
    </source>
</evidence>
<comment type="caution">
    <text evidence="2">The sequence shown here is derived from an EMBL/GenBank/DDBJ whole genome shotgun (WGS) entry which is preliminary data.</text>
</comment>
<keyword evidence="1" id="KW-0732">Signal</keyword>
<evidence type="ECO:0000313" key="3">
    <source>
        <dbReference type="Proteomes" id="UP000887159"/>
    </source>
</evidence>
<dbReference type="EMBL" id="BMAU01021354">
    <property type="protein sequence ID" value="GFY20163.1"/>
    <property type="molecule type" value="Genomic_DNA"/>
</dbReference>
<dbReference type="Proteomes" id="UP000887159">
    <property type="component" value="Unassembled WGS sequence"/>
</dbReference>
<reference evidence="2" key="1">
    <citation type="submission" date="2020-08" db="EMBL/GenBank/DDBJ databases">
        <title>Multicomponent nature underlies the extraordinary mechanical properties of spider dragline silk.</title>
        <authorList>
            <person name="Kono N."/>
            <person name="Nakamura H."/>
            <person name="Mori M."/>
            <person name="Yoshida Y."/>
            <person name="Ohtoshi R."/>
            <person name="Malay A.D."/>
            <person name="Moran D.A.P."/>
            <person name="Tomita M."/>
            <person name="Numata K."/>
            <person name="Arakawa K."/>
        </authorList>
    </citation>
    <scope>NUCLEOTIDE SEQUENCE</scope>
</reference>
<organism evidence="2 3">
    <name type="scientific">Trichonephila clavipes</name>
    <name type="common">Golden silk orbweaver</name>
    <name type="synonym">Nephila clavipes</name>
    <dbReference type="NCBI Taxonomy" id="2585209"/>
    <lineage>
        <taxon>Eukaryota</taxon>
        <taxon>Metazoa</taxon>
        <taxon>Ecdysozoa</taxon>
        <taxon>Arthropoda</taxon>
        <taxon>Chelicerata</taxon>
        <taxon>Arachnida</taxon>
        <taxon>Araneae</taxon>
        <taxon>Araneomorphae</taxon>
        <taxon>Entelegynae</taxon>
        <taxon>Araneoidea</taxon>
        <taxon>Nephilidae</taxon>
        <taxon>Trichonephila</taxon>
    </lineage>
</organism>
<proteinExistence type="predicted"/>
<sequence length="83" mass="9440">MQPIPRYSLFLFSLQFFFLFDGDHGDKLGAGIVKSRVRILMPLKTRCVEEWMHVNYVIALSPHVGFVWKLGEWSASSGVVLIG</sequence>
<evidence type="ECO:0000313" key="2">
    <source>
        <dbReference type="EMBL" id="GFY20163.1"/>
    </source>
</evidence>
<gene>
    <name evidence="2" type="ORF">TNCV_2148561</name>
</gene>
<dbReference type="AlphaFoldDB" id="A0A8X6T6Y9"/>
<protein>
    <recommendedName>
        <fullName evidence="4">Secreted protein</fullName>
    </recommendedName>
</protein>